<dbReference type="SUPFAM" id="SSF63825">
    <property type="entry name" value="YWTD domain"/>
    <property type="match status" value="1"/>
</dbReference>
<dbReference type="OrthoDB" id="306492at2"/>
<comment type="caution">
    <text evidence="2">The sequence shown here is derived from an EMBL/GenBank/DDBJ whole genome shotgun (WGS) entry which is preliminary data.</text>
</comment>
<name>A0A5C8ET81_BRAPL</name>
<organism evidence="2 3">
    <name type="scientific">Brachyspira pilosicoli</name>
    <name type="common">Serpulina pilosicoli</name>
    <dbReference type="NCBI Taxonomy" id="52584"/>
    <lineage>
        <taxon>Bacteria</taxon>
        <taxon>Pseudomonadati</taxon>
        <taxon>Spirochaetota</taxon>
        <taxon>Spirochaetia</taxon>
        <taxon>Brachyspirales</taxon>
        <taxon>Brachyspiraceae</taxon>
        <taxon>Brachyspira</taxon>
    </lineage>
</organism>
<gene>
    <name evidence="2" type="ORF">EPJ72_07620</name>
</gene>
<dbReference type="Proteomes" id="UP000323176">
    <property type="component" value="Unassembled WGS sequence"/>
</dbReference>
<accession>A0A5C8ET81</accession>
<evidence type="ECO:0000256" key="1">
    <source>
        <dbReference type="SAM" id="Phobius"/>
    </source>
</evidence>
<keyword evidence="1" id="KW-1133">Transmembrane helix</keyword>
<keyword evidence="1" id="KW-0812">Transmembrane</keyword>
<reference evidence="2 3" key="1">
    <citation type="journal article" date="1992" name="Lakartidningen">
        <title>[Penicillin V and not amoxicillin is the first choice preparation in acute otitis].</title>
        <authorList>
            <person name="Kamme C."/>
            <person name="Lundgren K."/>
            <person name="Prellner K."/>
        </authorList>
    </citation>
    <scope>NUCLEOTIDE SEQUENCE [LARGE SCALE GENOMIC DNA]</scope>
    <source>
        <strain evidence="2 3">PC5538III-hc</strain>
    </source>
</reference>
<sequence>MYYFCRIFIYIVFLISFISCGLPDITSITQEMNQPFITKITPMDKKIVIEFQAQNNEPSFSGYNIYFGDSVNPRIYRIYSQQKTIPTIVTTRSTTLQNFTFTIEKNIYYTGSNVTEISLLPENDIKNGIPIYVWVSSYQITPQNESYYYYDNYVKMATPRPEVSNQTINVNNTISLEGGNLAQLTLNTTDNKLYFSSPQNENGVWSVQRVGGSSLYDVVVPPTEGYTTESLEVIAGRLYLIKINKNNANYYGKIFVRSVNSVNSIVADYCYQISADILSY</sequence>
<evidence type="ECO:0008006" key="4">
    <source>
        <dbReference type="Google" id="ProtNLM"/>
    </source>
</evidence>
<evidence type="ECO:0000313" key="2">
    <source>
        <dbReference type="EMBL" id="TXJ41055.1"/>
    </source>
</evidence>
<proteinExistence type="predicted"/>
<evidence type="ECO:0000313" key="3">
    <source>
        <dbReference type="Proteomes" id="UP000323176"/>
    </source>
</evidence>
<feature type="transmembrane region" description="Helical" evidence="1">
    <location>
        <begin position="7"/>
        <end position="25"/>
    </location>
</feature>
<dbReference type="AlphaFoldDB" id="A0A5C8ET81"/>
<dbReference type="PROSITE" id="PS51257">
    <property type="entry name" value="PROKAR_LIPOPROTEIN"/>
    <property type="match status" value="1"/>
</dbReference>
<dbReference type="EMBL" id="SAXY01000046">
    <property type="protein sequence ID" value="TXJ41055.1"/>
    <property type="molecule type" value="Genomic_DNA"/>
</dbReference>
<keyword evidence="1" id="KW-0472">Membrane</keyword>
<protein>
    <recommendedName>
        <fullName evidence="4">Lipoprotein</fullName>
    </recommendedName>
</protein>